<evidence type="ECO:0000313" key="2">
    <source>
        <dbReference type="Proteomes" id="UP000198811"/>
    </source>
</evidence>
<comment type="caution">
    <text evidence="1">The sequence shown here is derived from an EMBL/GenBank/DDBJ whole genome shotgun (WGS) entry which is preliminary data.</text>
</comment>
<dbReference type="EMBL" id="FNGL01000017">
    <property type="protein sequence ID" value="SDL29918.1"/>
    <property type="molecule type" value="Genomic_DNA"/>
</dbReference>
<dbReference type="GeneID" id="70577391"/>
<dbReference type="SUPFAM" id="SSF58100">
    <property type="entry name" value="Bacterial hemolysins"/>
    <property type="match status" value="1"/>
</dbReference>
<accession>A0ABY0QMT0</accession>
<protein>
    <submittedName>
        <fullName evidence="1">Uncharacterized protein</fullName>
    </submittedName>
</protein>
<name>A0ABY0QMT0_CLOCO</name>
<proteinExistence type="predicted"/>
<reference evidence="1 2" key="1">
    <citation type="submission" date="2016-10" db="EMBL/GenBank/DDBJ databases">
        <authorList>
            <person name="Varghese N."/>
            <person name="Submissions S."/>
        </authorList>
    </citation>
    <scope>NUCLEOTIDE SEQUENCE [LARGE SCALE GENOMIC DNA]</scope>
    <source>
        <strain evidence="1 2">NLAE-zl-C224</strain>
    </source>
</reference>
<gene>
    <name evidence="1" type="ORF">SAMN05216497_11742</name>
</gene>
<evidence type="ECO:0000313" key="1">
    <source>
        <dbReference type="EMBL" id="SDL29918.1"/>
    </source>
</evidence>
<dbReference type="Proteomes" id="UP000198811">
    <property type="component" value="Unassembled WGS sequence"/>
</dbReference>
<dbReference type="Gene3D" id="1.20.5.320">
    <property type="entry name" value="6-Phosphogluconate Dehydrogenase, domain 3"/>
    <property type="match status" value="1"/>
</dbReference>
<dbReference type="RefSeq" id="WP_089866973.1">
    <property type="nucleotide sequence ID" value="NZ_CP173238.1"/>
</dbReference>
<organism evidence="1 2">
    <name type="scientific">Clostridium cochlearium</name>
    <dbReference type="NCBI Taxonomy" id="1494"/>
    <lineage>
        <taxon>Bacteria</taxon>
        <taxon>Bacillati</taxon>
        <taxon>Bacillota</taxon>
        <taxon>Clostridia</taxon>
        <taxon>Eubacteriales</taxon>
        <taxon>Clostridiaceae</taxon>
        <taxon>Clostridium</taxon>
    </lineage>
</organism>
<keyword evidence="2" id="KW-1185">Reference proteome</keyword>
<sequence length="136" mass="15366">MDKEMLTVLSSLLDEKLNPIKEDISTLKEDVSGLKKDVSGLKEDVSGLKKDVSGLKKDVSVLKEDVKFIKVQQKEQGRILRILEDKAITNKAEHDKISNEIVHLSEKVENMRKDLATVEVVTARNMENIARLKVIK</sequence>
<dbReference type="Gene3D" id="1.20.5.190">
    <property type="match status" value="1"/>
</dbReference>